<dbReference type="PANTHER" id="PTHR33559:SF1">
    <property type="entry name" value="PROTEASOME ASSEMBLY CHAPERONE 4"/>
    <property type="match status" value="1"/>
</dbReference>
<gene>
    <name evidence="1" type="ORF">GDO78_012790</name>
</gene>
<dbReference type="Proteomes" id="UP000770717">
    <property type="component" value="Unassembled WGS sequence"/>
</dbReference>
<dbReference type="GO" id="GO:0043248">
    <property type="term" value="P:proteasome assembly"/>
    <property type="evidence" value="ECO:0007669"/>
    <property type="project" value="InterPro"/>
</dbReference>
<keyword evidence="2" id="KW-1185">Reference proteome</keyword>
<accession>A0A8J6F2B4</accession>
<organism evidence="1 2">
    <name type="scientific">Eleutherodactylus coqui</name>
    <name type="common">Puerto Rican coqui</name>
    <dbReference type="NCBI Taxonomy" id="57060"/>
    <lineage>
        <taxon>Eukaryota</taxon>
        <taxon>Metazoa</taxon>
        <taxon>Chordata</taxon>
        <taxon>Craniata</taxon>
        <taxon>Vertebrata</taxon>
        <taxon>Euteleostomi</taxon>
        <taxon>Amphibia</taxon>
        <taxon>Batrachia</taxon>
        <taxon>Anura</taxon>
        <taxon>Neobatrachia</taxon>
        <taxon>Hyloidea</taxon>
        <taxon>Eleutherodactylidae</taxon>
        <taxon>Eleutherodactylinae</taxon>
        <taxon>Eleutherodactylus</taxon>
        <taxon>Eleutherodactylus</taxon>
    </lineage>
</organism>
<dbReference type="EMBL" id="WNTK01000008">
    <property type="protein sequence ID" value="KAG9479305.1"/>
    <property type="molecule type" value="Genomic_DNA"/>
</dbReference>
<evidence type="ECO:0000313" key="2">
    <source>
        <dbReference type="Proteomes" id="UP000770717"/>
    </source>
</evidence>
<dbReference type="OrthoDB" id="368507at2759"/>
<evidence type="ECO:0000313" key="1">
    <source>
        <dbReference type="EMBL" id="KAG9479305.1"/>
    </source>
</evidence>
<dbReference type="PANTHER" id="PTHR33559">
    <property type="entry name" value="PROTEASOME ASSEMBLY CHAPERONE 4"/>
    <property type="match status" value="1"/>
</dbReference>
<reference evidence="1" key="1">
    <citation type="thesis" date="2020" institute="ProQuest LLC" country="789 East Eisenhower Parkway, Ann Arbor, MI, USA">
        <title>Comparative Genomics and Chromosome Evolution.</title>
        <authorList>
            <person name="Mudd A.B."/>
        </authorList>
    </citation>
    <scope>NUCLEOTIDE SEQUENCE</scope>
    <source>
        <strain evidence="1">HN-11 Male</strain>
        <tissue evidence="1">Kidney and liver</tissue>
    </source>
</reference>
<proteinExistence type="predicted"/>
<dbReference type="AlphaFoldDB" id="A0A8J6F2B4"/>
<protein>
    <recommendedName>
        <fullName evidence="3">Proteasome assembly chaperone 4</fullName>
    </recommendedName>
</protein>
<name>A0A8J6F2B4_ELECQ</name>
<dbReference type="InterPro" id="IPR032157">
    <property type="entry name" value="PAC4"/>
</dbReference>
<dbReference type="Pfam" id="PF16093">
    <property type="entry name" value="PAC4"/>
    <property type="match status" value="1"/>
</dbReference>
<sequence>METAEPSPHPVSIHNFSDKICERLVHFHVMSLQDCFLLWVGCSARLCNLAVSMCSRYDSMPLSSLILGDKSDTTSSSFAQRLAKKTKKQVFASINIPTDDSQLMLLIEKRIKEEMESFPEKF</sequence>
<evidence type="ECO:0008006" key="3">
    <source>
        <dbReference type="Google" id="ProtNLM"/>
    </source>
</evidence>
<comment type="caution">
    <text evidence="1">The sequence shown here is derived from an EMBL/GenBank/DDBJ whole genome shotgun (WGS) entry which is preliminary data.</text>
</comment>